<feature type="domain" description="O-acyltransferase WSD1-like N-terminal" evidence="2">
    <location>
        <begin position="37"/>
        <end position="227"/>
    </location>
</feature>
<organism evidence="4 5">
    <name type="scientific">Nocardia pseudobrasiliensis</name>
    <dbReference type="NCBI Taxonomy" id="45979"/>
    <lineage>
        <taxon>Bacteria</taxon>
        <taxon>Bacillati</taxon>
        <taxon>Actinomycetota</taxon>
        <taxon>Actinomycetes</taxon>
        <taxon>Mycobacteriales</taxon>
        <taxon>Nocardiaceae</taxon>
        <taxon>Nocardia</taxon>
    </lineage>
</organism>
<dbReference type="RefSeq" id="WP_082876049.1">
    <property type="nucleotide sequence ID" value="NZ_QQBC01000005.1"/>
</dbReference>
<dbReference type="Proteomes" id="UP000254869">
    <property type="component" value="Unassembled WGS sequence"/>
</dbReference>
<reference evidence="4 5" key="1">
    <citation type="submission" date="2018-07" db="EMBL/GenBank/DDBJ databases">
        <title>Genomic Encyclopedia of Type Strains, Phase IV (KMG-IV): sequencing the most valuable type-strain genomes for metagenomic binning, comparative biology and taxonomic classification.</title>
        <authorList>
            <person name="Goeker M."/>
        </authorList>
    </citation>
    <scope>NUCLEOTIDE SEQUENCE [LARGE SCALE GENOMIC DNA]</scope>
    <source>
        <strain evidence="4 5">DSM 44290</strain>
    </source>
</reference>
<dbReference type="STRING" id="1210086.GCA_001613105_04188"/>
<dbReference type="AlphaFoldDB" id="A0A370I525"/>
<comment type="caution">
    <text evidence="4">The sequence shown here is derived from an EMBL/GenBank/DDBJ whole genome shotgun (WGS) entry which is preliminary data.</text>
</comment>
<dbReference type="Pfam" id="PF03007">
    <property type="entry name" value="WS_DGAT_cat"/>
    <property type="match status" value="1"/>
</dbReference>
<accession>A0A370I525</accession>
<dbReference type="GO" id="GO:0004144">
    <property type="term" value="F:diacylglycerol O-acyltransferase activity"/>
    <property type="evidence" value="ECO:0007669"/>
    <property type="project" value="InterPro"/>
</dbReference>
<evidence type="ECO:0000256" key="1">
    <source>
        <dbReference type="SAM" id="MobiDB-lite"/>
    </source>
</evidence>
<keyword evidence="5" id="KW-1185">Reference proteome</keyword>
<dbReference type="InterPro" id="IPR009721">
    <property type="entry name" value="O-acyltransferase_WSD1_C"/>
</dbReference>
<gene>
    <name evidence="4" type="ORF">DFR76_105139</name>
</gene>
<feature type="domain" description="O-acyltransferase WSD1 C-terminal" evidence="3">
    <location>
        <begin position="297"/>
        <end position="436"/>
    </location>
</feature>
<proteinExistence type="predicted"/>
<protein>
    <submittedName>
        <fullName evidence="4">Uncharacterized protein DUF1298</fullName>
    </submittedName>
</protein>
<feature type="compositionally biased region" description="Low complexity" evidence="1">
    <location>
        <begin position="205"/>
        <end position="215"/>
    </location>
</feature>
<dbReference type="EMBL" id="QQBC01000005">
    <property type="protein sequence ID" value="RDI65823.1"/>
    <property type="molecule type" value="Genomic_DNA"/>
</dbReference>
<dbReference type="InterPro" id="IPR004255">
    <property type="entry name" value="O-acyltransferase_WSD1_N"/>
</dbReference>
<evidence type="ECO:0000313" key="4">
    <source>
        <dbReference type="EMBL" id="RDI65823.1"/>
    </source>
</evidence>
<dbReference type="Pfam" id="PF06974">
    <property type="entry name" value="WS_DGAT_C"/>
    <property type="match status" value="1"/>
</dbReference>
<dbReference type="GO" id="GO:0045017">
    <property type="term" value="P:glycerolipid biosynthetic process"/>
    <property type="evidence" value="ECO:0007669"/>
    <property type="project" value="InterPro"/>
</dbReference>
<evidence type="ECO:0000313" key="5">
    <source>
        <dbReference type="Proteomes" id="UP000254869"/>
    </source>
</evidence>
<evidence type="ECO:0000259" key="3">
    <source>
        <dbReference type="Pfam" id="PF06974"/>
    </source>
</evidence>
<sequence length="443" mass="47517">MPELTPQDATRYWLSRRTGTDLFLLYGFDEPARSPAELQALLTRRAAEIPDLRLRVRERRFAYPAWTPCGIADDQIVVHALPEPDWANLVAALEKLAGERLHAGERAWRLHLYRGVRGGPAGADPALIAVLQLSHALADGRRAAAIARDLFAAEPPPPAPAKSAGGTLNEIAAEIGSIATLPVDLGRTVIRGLAANRARRELAARTARGEVAAPAPETPPTPLNNGSEPRAHAIRMLVRTDLRVPGHTVTVVALTAIGAALARYLEAHEHVRTDLAAQVSMARPSGKSRNNYRDAAVELHTGEPDHRRRADRIAATLTARRTRAGHPLLAAQNHVTEAIPAPILRRDVFTARLDQPPATLSAHTVVSSVDRGPADLVLAAAPVRFTAGFPALGTVMHLTHGVHGLGETITVSVHADPAVLPDPDRYAALLDRALSEVVSALRE</sequence>
<name>A0A370I525_9NOCA</name>
<evidence type="ECO:0000259" key="2">
    <source>
        <dbReference type="Pfam" id="PF03007"/>
    </source>
</evidence>
<feature type="region of interest" description="Disordered" evidence="1">
    <location>
        <begin position="205"/>
        <end position="229"/>
    </location>
</feature>